<proteinExistence type="predicted"/>
<comment type="caution">
    <text evidence="1">The sequence shown here is derived from an EMBL/GenBank/DDBJ whole genome shotgun (WGS) entry which is preliminary data.</text>
</comment>
<dbReference type="Proteomes" id="UP001470230">
    <property type="component" value="Unassembled WGS sequence"/>
</dbReference>
<sequence>MDKIMFLDFIKQCDDEIIDKMYSQFSFFPFPKIFFEIKEDVVEFILFNCLKEFKFITYHFPNNKSNIQNDGYKTKANSLTTDIVICVEKVCILIKEINSDLINKIISKLKDNHISMIDYSDFGNYESYQFDLKQPKEEIKSFIDYFSPKIKNNNFIQSTIPPIAGYLIRRYFYPKYYFKENSFFFFDQQIYFFYDFFTGLDIQNGKASQSSQSTF</sequence>
<protein>
    <submittedName>
        <fullName evidence="1">Uncharacterized protein</fullName>
    </submittedName>
</protein>
<reference evidence="1 2" key="1">
    <citation type="submission" date="2024-04" db="EMBL/GenBank/DDBJ databases">
        <title>Tritrichomonas musculus Genome.</title>
        <authorList>
            <person name="Alves-Ferreira E."/>
            <person name="Grigg M."/>
            <person name="Lorenzi H."/>
            <person name="Galac M."/>
        </authorList>
    </citation>
    <scope>NUCLEOTIDE SEQUENCE [LARGE SCALE GENOMIC DNA]</scope>
    <source>
        <strain evidence="1 2">EAF2021</strain>
    </source>
</reference>
<organism evidence="1 2">
    <name type="scientific">Tritrichomonas musculus</name>
    <dbReference type="NCBI Taxonomy" id="1915356"/>
    <lineage>
        <taxon>Eukaryota</taxon>
        <taxon>Metamonada</taxon>
        <taxon>Parabasalia</taxon>
        <taxon>Tritrichomonadida</taxon>
        <taxon>Tritrichomonadidae</taxon>
        <taxon>Tritrichomonas</taxon>
    </lineage>
</organism>
<gene>
    <name evidence="1" type="ORF">M9Y10_000275</name>
</gene>
<accession>A0ABR2L6Y3</accession>
<evidence type="ECO:0000313" key="2">
    <source>
        <dbReference type="Proteomes" id="UP001470230"/>
    </source>
</evidence>
<evidence type="ECO:0000313" key="1">
    <source>
        <dbReference type="EMBL" id="KAK8898025.1"/>
    </source>
</evidence>
<name>A0ABR2L6Y3_9EUKA</name>
<keyword evidence="2" id="KW-1185">Reference proteome</keyword>
<dbReference type="EMBL" id="JAPFFF010000001">
    <property type="protein sequence ID" value="KAK8898025.1"/>
    <property type="molecule type" value="Genomic_DNA"/>
</dbReference>